<gene>
    <name evidence="3" type="ORF">SAMN04487998_1315</name>
</gene>
<protein>
    <submittedName>
        <fullName evidence="3">Thiopeptide-type bacteriocin biosynthesis domain-containing protein</fullName>
    </submittedName>
</protein>
<dbReference type="Proteomes" id="UP000198697">
    <property type="component" value="Unassembled WGS sequence"/>
</dbReference>
<evidence type="ECO:0000259" key="2">
    <source>
        <dbReference type="Pfam" id="PF14028"/>
    </source>
</evidence>
<dbReference type="NCBIfam" id="TIGR03891">
    <property type="entry name" value="thiopep_ocin"/>
    <property type="match status" value="1"/>
</dbReference>
<dbReference type="InterPro" id="IPR006827">
    <property type="entry name" value="Lant_deHydtase_N"/>
</dbReference>
<evidence type="ECO:0000313" key="4">
    <source>
        <dbReference type="Proteomes" id="UP000198697"/>
    </source>
</evidence>
<dbReference type="AlphaFoldDB" id="A0A1I0DA76"/>
<reference evidence="4" key="1">
    <citation type="submission" date="2016-10" db="EMBL/GenBank/DDBJ databases">
        <authorList>
            <person name="Varghese N."/>
            <person name="Submissions S."/>
        </authorList>
    </citation>
    <scope>NUCLEOTIDE SEQUENCE [LARGE SCALE GENOMIC DNA]</scope>
    <source>
        <strain evidence="4">DSM 15310</strain>
    </source>
</reference>
<accession>A0A1I0DA76</accession>
<dbReference type="OrthoDB" id="1273722at2"/>
<feature type="domain" description="Thiopeptide-type bacteriocin biosynthesis" evidence="2">
    <location>
        <begin position="759"/>
        <end position="1016"/>
    </location>
</feature>
<feature type="domain" description="Lantibiotic dehydratase N-terminal" evidence="1">
    <location>
        <begin position="35"/>
        <end position="682"/>
    </location>
</feature>
<evidence type="ECO:0000259" key="1">
    <source>
        <dbReference type="Pfam" id="PF04738"/>
    </source>
</evidence>
<name>A0A1I0DA76_9BACT</name>
<sequence length="1027" mass="116258">MKDIYCFHSQLILRTPSQPFQLAINEATIRDSLTNASFMEAVYLASPALHEQCRKWQSGELIDPRRISRLQATLTRYYLRSSSRCTPFGLFAGCSVVTWGKHNRIELLPAESTRHTRLDMHYLCALAQQLANLPSSKFWLRYWPNNSLYQVGAELRYIEYNYQHGVRHHQISAIDSSPYLLQLLAAAQTGLQYSDLIAMLSDEEQDQPQAAQFIDELIQAQVLVHELEPTVTGDEFFHRIQQVVTRIVEAAPEAVDLTTIAQILEVVRLRLAALDQTAVNHSASYEQIVAALAPLGVPIEPGKLFQTDMVLGLSAAPTLATTIQDQLLEALDALRYLSAAPLHPRLDDFRRRFQVRYEDREVPLLEALDNENGLSYTEYGQSSYSPLIDDLVMPWAEASGGATVHTSVQQYMLRKLSAATQTGQYSVEVTRTELEDFTPAAEALPPSLGVMFRLIGGGQVLVETVGGASAVNLLGRFAHASPAIGQIISVIAAQEQERNPAITFAEICHLPASRVGNILLRPSFRALEIPYLAQSTRPKVEQAQVKDLLLSVRNQQLVLRSSVTGEQIIPRLSTAHNFSREALPVYQFLCDLQTQGLQSELGFSWRSVSPHHVFLPRLIYQQVVLQPACWRFTQADLQPLLAAEPADFAGCFRQFRERWKLPRLFTLADGDNELLVDAENDLLVGMWLDIIRNHSRVDLKEFLFDATTSAVKDAMAQPYAHQFIALLVRQQPNYQSNLPRKLMTEPETEQREFSIGSEWLYYKLYCGQKAANSVLLQVIQPLTQQLQQQGLIENWFFVRYADPDNHLRLRFYLPDPVRIGEVITLLNHYLQPFIASGVVWRVQTDTYRRELERFGGKAIELAELLFGYQSKLVLNMLADQSDEAQNWLWAMSAAEELLTAFQCSATEKTVLLRGLKEAFGLEFNLDKALQIQLDAKYRVARTAIEQALTRTEAAFVPPDLAAIAQQVMVLVEQQQTLGVNKEQLLGSYLHMLLNRLIPAQARLHELLVYDFLHRYYKSRQAIRQKSG</sequence>
<dbReference type="Pfam" id="PF14028">
    <property type="entry name" value="Lant_dehydr_C"/>
    <property type="match status" value="1"/>
</dbReference>
<proteinExistence type="predicted"/>
<organism evidence="3 4">
    <name type="scientific">Hymenobacter actinosclerus</name>
    <dbReference type="NCBI Taxonomy" id="82805"/>
    <lineage>
        <taxon>Bacteria</taxon>
        <taxon>Pseudomonadati</taxon>
        <taxon>Bacteroidota</taxon>
        <taxon>Cytophagia</taxon>
        <taxon>Cytophagales</taxon>
        <taxon>Hymenobacteraceae</taxon>
        <taxon>Hymenobacter</taxon>
    </lineage>
</organism>
<dbReference type="InterPro" id="IPR023809">
    <property type="entry name" value="Thiopep_bacteriocin_synth_dom"/>
</dbReference>
<dbReference type="STRING" id="82805.SAMN04487998_1315"/>
<dbReference type="RefSeq" id="WP_092769678.1">
    <property type="nucleotide sequence ID" value="NZ_FOHS01000002.1"/>
</dbReference>
<evidence type="ECO:0000313" key="3">
    <source>
        <dbReference type="EMBL" id="SET29001.1"/>
    </source>
</evidence>
<keyword evidence="4" id="KW-1185">Reference proteome</keyword>
<dbReference type="EMBL" id="FOHS01000002">
    <property type="protein sequence ID" value="SET29001.1"/>
    <property type="molecule type" value="Genomic_DNA"/>
</dbReference>
<dbReference type="Pfam" id="PF04738">
    <property type="entry name" value="Lant_dehydr_N"/>
    <property type="match status" value="1"/>
</dbReference>